<dbReference type="EMBL" id="BAAAJK010000005">
    <property type="protein sequence ID" value="GAA1384370.1"/>
    <property type="molecule type" value="Genomic_DNA"/>
</dbReference>
<gene>
    <name evidence="2" type="ORF">GCM10009613_15160</name>
</gene>
<accession>A0ABP4IAK5</accession>
<organism evidence="2 3">
    <name type="scientific">Pseudonocardia kongjuensis</name>
    <dbReference type="NCBI Taxonomy" id="102227"/>
    <lineage>
        <taxon>Bacteria</taxon>
        <taxon>Bacillati</taxon>
        <taxon>Actinomycetota</taxon>
        <taxon>Actinomycetes</taxon>
        <taxon>Pseudonocardiales</taxon>
        <taxon>Pseudonocardiaceae</taxon>
        <taxon>Pseudonocardia</taxon>
    </lineage>
</organism>
<keyword evidence="1" id="KW-0812">Transmembrane</keyword>
<evidence type="ECO:0000256" key="1">
    <source>
        <dbReference type="SAM" id="Phobius"/>
    </source>
</evidence>
<dbReference type="RefSeq" id="WP_344019809.1">
    <property type="nucleotide sequence ID" value="NZ_BAAAJK010000005.1"/>
</dbReference>
<keyword evidence="3" id="KW-1185">Reference proteome</keyword>
<comment type="caution">
    <text evidence="2">The sequence shown here is derived from an EMBL/GenBank/DDBJ whole genome shotgun (WGS) entry which is preliminary data.</text>
</comment>
<keyword evidence="1" id="KW-1133">Transmembrane helix</keyword>
<evidence type="ECO:0000313" key="3">
    <source>
        <dbReference type="Proteomes" id="UP001501414"/>
    </source>
</evidence>
<sequence length="255" mass="27233">MKPPEPSGTEPSGPRPHWTSRAWWSHPRIGTAVAIAGVVIALVALLNDVGAFRGAPTADGPDYELFDDFRATRLDPGRWEVDDPAGHFTIDRGALTAAVDRTLPGQGDEGATLTAVTDRTVQAAAFDVRIPADDGPGDGGLYVILFSESGEQRRIVVGPGNGPDDPPGYGVESCPTARCDSDIEYAGDGRFEPGRTYRVTIESTPDGVVFDIPGLLDDRTVTAIDGIREVRLYAWTNDGTSFTVQLDNLSFAYLA</sequence>
<dbReference type="Proteomes" id="UP001501414">
    <property type="component" value="Unassembled WGS sequence"/>
</dbReference>
<feature type="transmembrane region" description="Helical" evidence="1">
    <location>
        <begin position="29"/>
        <end position="46"/>
    </location>
</feature>
<keyword evidence="1" id="KW-0472">Membrane</keyword>
<reference evidence="3" key="1">
    <citation type="journal article" date="2019" name="Int. J. Syst. Evol. Microbiol.">
        <title>The Global Catalogue of Microorganisms (GCM) 10K type strain sequencing project: providing services to taxonomists for standard genome sequencing and annotation.</title>
        <authorList>
            <consortium name="The Broad Institute Genomics Platform"/>
            <consortium name="The Broad Institute Genome Sequencing Center for Infectious Disease"/>
            <person name="Wu L."/>
            <person name="Ma J."/>
        </authorList>
    </citation>
    <scope>NUCLEOTIDE SEQUENCE [LARGE SCALE GENOMIC DNA]</scope>
    <source>
        <strain evidence="3">JCM 11896</strain>
    </source>
</reference>
<name>A0ABP4IAK5_9PSEU</name>
<protein>
    <submittedName>
        <fullName evidence="2">Uncharacterized protein</fullName>
    </submittedName>
</protein>
<proteinExistence type="predicted"/>
<evidence type="ECO:0000313" key="2">
    <source>
        <dbReference type="EMBL" id="GAA1384370.1"/>
    </source>
</evidence>